<dbReference type="EMBL" id="QDKL01000001">
    <property type="protein sequence ID" value="RZF23197.1"/>
    <property type="molecule type" value="Genomic_DNA"/>
</dbReference>
<proteinExistence type="predicted"/>
<keyword evidence="2" id="KW-1185">Reference proteome</keyword>
<comment type="caution">
    <text evidence="1">The sequence shown here is derived from an EMBL/GenBank/DDBJ whole genome shotgun (WGS) entry which is preliminary data.</text>
</comment>
<accession>A0ABY0IPU8</accession>
<protein>
    <submittedName>
        <fullName evidence="1">Uncharacterized protein</fullName>
    </submittedName>
</protein>
<name>A0ABY0IPU8_9BACT</name>
<evidence type="ECO:0000313" key="1">
    <source>
        <dbReference type="EMBL" id="RZF23197.1"/>
    </source>
</evidence>
<gene>
    <name evidence="1" type="ORF">DAY19_05355</name>
</gene>
<reference evidence="2" key="1">
    <citation type="journal article" date="2019" name="Int. J. Syst. Evol. Microbiol.">
        <title>Halobacteriovorax valvorus sp. nov., a novel prokaryotic predator isolated from coastal seawater of China.</title>
        <authorList>
            <person name="Chen M.-X."/>
        </authorList>
    </citation>
    <scope>NUCLEOTIDE SEQUENCE [LARGE SCALE GENOMIC DNA]</scope>
    <source>
        <strain evidence="2">BL9</strain>
    </source>
</reference>
<evidence type="ECO:0000313" key="2">
    <source>
        <dbReference type="Proteomes" id="UP000443582"/>
    </source>
</evidence>
<dbReference type="RefSeq" id="WP_133296890.1">
    <property type="nucleotide sequence ID" value="NZ_QDKL01000001.1"/>
</dbReference>
<organism evidence="1 2">
    <name type="scientific">Halobacteriovorax vibrionivorans</name>
    <dbReference type="NCBI Taxonomy" id="2152716"/>
    <lineage>
        <taxon>Bacteria</taxon>
        <taxon>Pseudomonadati</taxon>
        <taxon>Bdellovibrionota</taxon>
        <taxon>Bacteriovoracia</taxon>
        <taxon>Bacteriovoracales</taxon>
        <taxon>Halobacteriovoraceae</taxon>
        <taxon>Halobacteriovorax</taxon>
    </lineage>
</organism>
<dbReference type="Proteomes" id="UP000443582">
    <property type="component" value="Unassembled WGS sequence"/>
</dbReference>
<sequence>MSKLTEFHIQLNESLLLKNSIEFNSWIDSILKYYKKIPIEEFNIYKNFYLKSLVEIIYANQLGKLHRLDKLQEKLFHKLFNQKKVNRLIELKELFQRVGISTTVELENLINSLIFLKFDNEDRLSTSINTAISNPEVYLKFENIRKTLVDKVELLDPLNFIENIFKVIPVIFESNEWKDLFYNYALNTNDQEFVDSFNSILEDHEVYKKITKKENNTKKSTTEVNIHMDSSDKDKKDFLGSIATLREKLVEGCETKQEYVNTLYEISYNYKRIGAFERSYFFAVIVNRLHPGYRNVGDLLK</sequence>